<evidence type="ECO:0000313" key="3">
    <source>
        <dbReference type="Proteomes" id="UP000828390"/>
    </source>
</evidence>
<dbReference type="AlphaFoldDB" id="A0A9D4EIW4"/>
<reference evidence="2" key="2">
    <citation type="submission" date="2020-11" db="EMBL/GenBank/DDBJ databases">
        <authorList>
            <person name="McCartney M.A."/>
            <person name="Auch B."/>
            <person name="Kono T."/>
            <person name="Mallez S."/>
            <person name="Becker A."/>
            <person name="Gohl D.M."/>
            <person name="Silverstein K.A.T."/>
            <person name="Koren S."/>
            <person name="Bechman K.B."/>
            <person name="Herman A."/>
            <person name="Abrahante J.E."/>
            <person name="Garbe J."/>
        </authorList>
    </citation>
    <scope>NUCLEOTIDE SEQUENCE</scope>
    <source>
        <strain evidence="2">Duluth1</strain>
        <tissue evidence="2">Whole animal</tissue>
    </source>
</reference>
<dbReference type="EMBL" id="JAIWYP010000008">
    <property type="protein sequence ID" value="KAH3780511.1"/>
    <property type="molecule type" value="Genomic_DNA"/>
</dbReference>
<dbReference type="Gene3D" id="3.40.50.300">
    <property type="entry name" value="P-loop containing nucleotide triphosphate hydrolases"/>
    <property type="match status" value="1"/>
</dbReference>
<dbReference type="InterPro" id="IPR027417">
    <property type="entry name" value="P-loop_NTPase"/>
</dbReference>
<dbReference type="SUPFAM" id="SSF52047">
    <property type="entry name" value="RNI-like"/>
    <property type="match status" value="1"/>
</dbReference>
<feature type="region of interest" description="Disordered" evidence="1">
    <location>
        <begin position="200"/>
        <end position="267"/>
    </location>
</feature>
<gene>
    <name evidence="2" type="ORF">DPMN_158327</name>
</gene>
<dbReference type="Proteomes" id="UP000828390">
    <property type="component" value="Unassembled WGS sequence"/>
</dbReference>
<evidence type="ECO:0000256" key="1">
    <source>
        <dbReference type="SAM" id="MobiDB-lite"/>
    </source>
</evidence>
<organism evidence="2 3">
    <name type="scientific">Dreissena polymorpha</name>
    <name type="common">Zebra mussel</name>
    <name type="synonym">Mytilus polymorpha</name>
    <dbReference type="NCBI Taxonomy" id="45954"/>
    <lineage>
        <taxon>Eukaryota</taxon>
        <taxon>Metazoa</taxon>
        <taxon>Spiralia</taxon>
        <taxon>Lophotrochozoa</taxon>
        <taxon>Mollusca</taxon>
        <taxon>Bivalvia</taxon>
        <taxon>Autobranchia</taxon>
        <taxon>Heteroconchia</taxon>
        <taxon>Euheterodonta</taxon>
        <taxon>Imparidentia</taxon>
        <taxon>Neoheterodontei</taxon>
        <taxon>Myida</taxon>
        <taxon>Dreissenoidea</taxon>
        <taxon>Dreissenidae</taxon>
        <taxon>Dreissena</taxon>
    </lineage>
</organism>
<comment type="caution">
    <text evidence="2">The sequence shown here is derived from an EMBL/GenBank/DDBJ whole genome shotgun (WGS) entry which is preliminary data.</text>
</comment>
<reference evidence="2" key="1">
    <citation type="journal article" date="2019" name="bioRxiv">
        <title>The Genome of the Zebra Mussel, Dreissena polymorpha: A Resource for Invasive Species Research.</title>
        <authorList>
            <person name="McCartney M.A."/>
            <person name="Auch B."/>
            <person name="Kono T."/>
            <person name="Mallez S."/>
            <person name="Zhang Y."/>
            <person name="Obille A."/>
            <person name="Becker A."/>
            <person name="Abrahante J.E."/>
            <person name="Garbe J."/>
            <person name="Badalamenti J.P."/>
            <person name="Herman A."/>
            <person name="Mangelson H."/>
            <person name="Liachko I."/>
            <person name="Sullivan S."/>
            <person name="Sone E.D."/>
            <person name="Koren S."/>
            <person name="Silverstein K.A.T."/>
            <person name="Beckman K.B."/>
            <person name="Gohl D.M."/>
        </authorList>
    </citation>
    <scope>NUCLEOTIDE SEQUENCE</scope>
    <source>
        <strain evidence="2">Duluth1</strain>
        <tissue evidence="2">Whole animal</tissue>
    </source>
</reference>
<name>A0A9D4EIW4_DREPO</name>
<accession>A0A9D4EIW4</accession>
<proteinExistence type="predicted"/>
<dbReference type="Gene3D" id="1.20.120.20">
    <property type="entry name" value="Apolipoprotein"/>
    <property type="match status" value="1"/>
</dbReference>
<keyword evidence="3" id="KW-1185">Reference proteome</keyword>
<dbReference type="PANTHER" id="PTHR46312">
    <property type="entry name" value="NACHT DOMAIN-CONTAINING PROTEIN"/>
    <property type="match status" value="1"/>
</dbReference>
<dbReference type="GO" id="GO:0043531">
    <property type="term" value="F:ADP binding"/>
    <property type="evidence" value="ECO:0007669"/>
    <property type="project" value="InterPro"/>
</dbReference>
<dbReference type="PANTHER" id="PTHR46312:SF2">
    <property type="entry name" value="NUCLEOTIDE-BINDING OLIGOMERIZATION DOMAIN-CONTAINING PROTEIN 2-LIKE"/>
    <property type="match status" value="1"/>
</dbReference>
<sequence>MLNCTRFDSKFSFPITKGKPTLNKPACLLYKAREVHKAVRHSSQMEVTDVDLQDYFTTLNNLLKDSSHLSQDNVAKNAVVKLAQLEKDTLLLTTTEMMCFLDAVGTTLKQHLKGIAKDVVDASMNDLRVNTTLCIENIKDFMSNCKQELAKQADKHKQDIDEHVDIQKQGIDDHTGRNKQGIDEHVKGHKQGMDKHADIHKQGMDKHADRHKQDMDEHADRHKQGMDEHADKHKQGIDEHSGRHKQNMDEHADRHKQGIDEHASRHKQCLDEQAKKCIKGIQEQFGNTNFTETPYKQSCKDMLGDLTKYYRKRCSHINIFPLDDWAEEKLLDIYMPPNIQLMAKEKGYFKKTDKQILKYENIFLSDTEPNEQIFIQGEAGYGKSTFRAKLVMDWCTITSEQSAETTLPIDDKTTRFSSNTQMRYTTVFDDLTSLKDFKFVFHVTLRESVGQFDIEKMIQTQIVDSIYSSEDRGKAYRQLNEIMKRERCLVLLDGLDEWTGRDHHNLPTLADVHSLCVLMITTRPWKMTEAKIPDSQISKLLQLDGVNNVFEVSRKILGCRKEFKGSQDLDKKQSEFKSYVRKCGLLKHLYSPMMLCLIVHSWTNGTELKGSLCEKYSLLLECLFKKANIETSEFQEPPYRCFTETQNIQPNIEHLNRLAEAAFYLLFSDTQEKALVFTITELKKFNLGQLDQENFALKSGILSVTRKASALRSSSSFSFIHKSIQEFLAAYHIACNTNVIYDVISRYLSRHKDAYLDISQVFIFLCGLNISAANKLSGMMNEHYVRCWKPINSGLQKAILAGYREAVANQQKDIVLKLSVYYFNSGNLFTFNNDIRDLHSILTNNKSDVLYMDIYVPDRQISRTGRESASHIEFDLSSCNKLQRLELNGKGILLSDCASASTAEYLVGIVLKSADPSQCADPPPLLPSIKYIKMRNVTCSYTCLRCLFSTMLTLDHALTFDLQSIYIKCAEAAKREISAIIHKDNSSIVKIKNDNLYLFKALHGLNIKSLSLSIMQDVWNVDHEESLSQSLSSLTQLETLSIEVTYDSPGPWKALHGLNIKSLSLSLIKMHGGLNVAREESLSQALSSLTKLETLSIKVWYDSPSLWKTLHGLNIKSLSLRGKWGGLNVYHDESLSKSLTSLTQLETVTLYVQTYHQIELPQSLKYLNIYCDGFLPSKVLELVDTLPTCTQKVGSNLKLCCFLEILLVENIPLEKYTVIQQELQTRKNFTVERFQISGRKLETNFVIQCE</sequence>
<protein>
    <recommendedName>
        <fullName evidence="4">NACHT domain-containing protein</fullName>
    </recommendedName>
</protein>
<evidence type="ECO:0008006" key="4">
    <source>
        <dbReference type="Google" id="ProtNLM"/>
    </source>
</evidence>
<dbReference type="SUPFAM" id="SSF58113">
    <property type="entry name" value="Apolipoprotein A-I"/>
    <property type="match status" value="1"/>
</dbReference>
<evidence type="ECO:0000313" key="2">
    <source>
        <dbReference type="EMBL" id="KAH3780511.1"/>
    </source>
</evidence>